<dbReference type="EMBL" id="KN880456">
    <property type="protein sequence ID" value="KIY71319.1"/>
    <property type="molecule type" value="Genomic_DNA"/>
</dbReference>
<keyword evidence="3" id="KW-1185">Reference proteome</keyword>
<protein>
    <submittedName>
        <fullName evidence="2">Uncharacterized protein</fullName>
    </submittedName>
</protein>
<evidence type="ECO:0000313" key="3">
    <source>
        <dbReference type="Proteomes" id="UP000054007"/>
    </source>
</evidence>
<evidence type="ECO:0000256" key="1">
    <source>
        <dbReference type="SAM" id="MobiDB-lite"/>
    </source>
</evidence>
<gene>
    <name evidence="2" type="ORF">CYLTODRAFT_134685</name>
</gene>
<name>A0A0D7BME0_9AGAR</name>
<feature type="compositionally biased region" description="Basic and acidic residues" evidence="1">
    <location>
        <begin position="1"/>
        <end position="10"/>
    </location>
</feature>
<feature type="region of interest" description="Disordered" evidence="1">
    <location>
        <begin position="1"/>
        <end position="25"/>
    </location>
</feature>
<accession>A0A0D7BME0</accession>
<proteinExistence type="predicted"/>
<evidence type="ECO:0000313" key="2">
    <source>
        <dbReference type="EMBL" id="KIY71319.1"/>
    </source>
</evidence>
<sequence length="88" mass="9455">MGEMSKRETETQNVANVQSPDPWAITKSPPIMPKTLSVSFGPAWTFLPPLTGTSESASLSLRLPVCSPASAPSSFQKLNAHIPPSKKY</sequence>
<reference evidence="2 3" key="1">
    <citation type="journal article" date="2015" name="Fungal Genet. Biol.">
        <title>Evolution of novel wood decay mechanisms in Agaricales revealed by the genome sequences of Fistulina hepatica and Cylindrobasidium torrendii.</title>
        <authorList>
            <person name="Floudas D."/>
            <person name="Held B.W."/>
            <person name="Riley R."/>
            <person name="Nagy L.G."/>
            <person name="Koehler G."/>
            <person name="Ransdell A.S."/>
            <person name="Younus H."/>
            <person name="Chow J."/>
            <person name="Chiniquy J."/>
            <person name="Lipzen A."/>
            <person name="Tritt A."/>
            <person name="Sun H."/>
            <person name="Haridas S."/>
            <person name="LaButti K."/>
            <person name="Ohm R.A."/>
            <person name="Kues U."/>
            <person name="Blanchette R.A."/>
            <person name="Grigoriev I.V."/>
            <person name="Minto R.E."/>
            <person name="Hibbett D.S."/>
        </authorList>
    </citation>
    <scope>NUCLEOTIDE SEQUENCE [LARGE SCALE GENOMIC DNA]</scope>
    <source>
        <strain evidence="2 3">FP15055 ss-10</strain>
    </source>
</reference>
<dbReference type="Proteomes" id="UP000054007">
    <property type="component" value="Unassembled WGS sequence"/>
</dbReference>
<organism evidence="2 3">
    <name type="scientific">Cylindrobasidium torrendii FP15055 ss-10</name>
    <dbReference type="NCBI Taxonomy" id="1314674"/>
    <lineage>
        <taxon>Eukaryota</taxon>
        <taxon>Fungi</taxon>
        <taxon>Dikarya</taxon>
        <taxon>Basidiomycota</taxon>
        <taxon>Agaricomycotina</taxon>
        <taxon>Agaricomycetes</taxon>
        <taxon>Agaricomycetidae</taxon>
        <taxon>Agaricales</taxon>
        <taxon>Marasmiineae</taxon>
        <taxon>Physalacriaceae</taxon>
        <taxon>Cylindrobasidium</taxon>
    </lineage>
</organism>
<dbReference type="AlphaFoldDB" id="A0A0D7BME0"/>